<name>A0ACA9PVS5_9GLOM</name>
<protein>
    <submittedName>
        <fullName evidence="1">20338_t:CDS:1</fullName>
    </submittedName>
</protein>
<sequence length="314" mass="36007">MSNCEDWLQSVVKKCSIKKVPYTEFSNKKRIKRGGFGTVFKVKCESLGEVAIKEVADADTDEYNRKIFINEHTANILIHQGNIKISDFGFSRKLYSIMISKSKNFYGVIPFVDPQKLGNFEYVCDKESDVYSMGVLMWEISNNGCRPFALKNDSTLATYIIGGLRETPVSGTPIYYVKLYSDCWNDKPERRPSMEEVFLQLESNSSKLDPKSDQDFKENINNYDSKSDDIDNGISKITEITGSKKLELHIDSEIIEFGWLERAIANSEVNYFDHDKFVSKKKVNGTGFVYKYEWEASGLIVALKRLKLDIEKKE</sequence>
<keyword evidence="2" id="KW-1185">Reference proteome</keyword>
<feature type="non-terminal residue" evidence="1">
    <location>
        <position position="314"/>
    </location>
</feature>
<dbReference type="EMBL" id="CAJVQC010024007">
    <property type="protein sequence ID" value="CAG8724813.1"/>
    <property type="molecule type" value="Genomic_DNA"/>
</dbReference>
<proteinExistence type="predicted"/>
<reference evidence="1" key="1">
    <citation type="submission" date="2021-06" db="EMBL/GenBank/DDBJ databases">
        <authorList>
            <person name="Kallberg Y."/>
            <person name="Tangrot J."/>
            <person name="Rosling A."/>
        </authorList>
    </citation>
    <scope>NUCLEOTIDE SEQUENCE</scope>
    <source>
        <strain evidence="1">MA461A</strain>
    </source>
</reference>
<comment type="caution">
    <text evidence="1">The sequence shown here is derived from an EMBL/GenBank/DDBJ whole genome shotgun (WGS) entry which is preliminary data.</text>
</comment>
<dbReference type="Proteomes" id="UP000789920">
    <property type="component" value="Unassembled WGS sequence"/>
</dbReference>
<gene>
    <name evidence="1" type="ORF">RPERSI_LOCUS11610</name>
</gene>
<accession>A0ACA9PVS5</accession>
<evidence type="ECO:0000313" key="1">
    <source>
        <dbReference type="EMBL" id="CAG8724813.1"/>
    </source>
</evidence>
<evidence type="ECO:0000313" key="2">
    <source>
        <dbReference type="Proteomes" id="UP000789920"/>
    </source>
</evidence>
<organism evidence="1 2">
    <name type="scientific">Racocetra persica</name>
    <dbReference type="NCBI Taxonomy" id="160502"/>
    <lineage>
        <taxon>Eukaryota</taxon>
        <taxon>Fungi</taxon>
        <taxon>Fungi incertae sedis</taxon>
        <taxon>Mucoromycota</taxon>
        <taxon>Glomeromycotina</taxon>
        <taxon>Glomeromycetes</taxon>
        <taxon>Diversisporales</taxon>
        <taxon>Gigasporaceae</taxon>
        <taxon>Racocetra</taxon>
    </lineage>
</organism>